<evidence type="ECO:0000256" key="4">
    <source>
        <dbReference type="ARBA" id="ARBA00022908"/>
    </source>
</evidence>
<accession>A0A8S5MEY0</accession>
<dbReference type="EMBL" id="BK014885">
    <property type="protein sequence ID" value="DAD80631.1"/>
    <property type="molecule type" value="Genomic_DNA"/>
</dbReference>
<evidence type="ECO:0000256" key="5">
    <source>
        <dbReference type="ARBA" id="ARBA00023125"/>
    </source>
</evidence>
<keyword evidence="4" id="KW-0229">DNA integration</keyword>
<reference evidence="13" key="1">
    <citation type="journal article" date="2021" name="Proc. Natl. Acad. Sci. U.S.A.">
        <title>A Catalog of Tens of Thousands of Viruses from Human Metagenomes Reveals Hidden Associations with Chronic Diseases.</title>
        <authorList>
            <person name="Tisza M.J."/>
            <person name="Buck C.B."/>
        </authorList>
    </citation>
    <scope>NUCLEOTIDE SEQUENCE</scope>
    <source>
        <strain evidence="13">CtS1E53</strain>
    </source>
</reference>
<dbReference type="InterPro" id="IPR010998">
    <property type="entry name" value="Integrase_recombinase_N"/>
</dbReference>
<dbReference type="GO" id="GO:0046718">
    <property type="term" value="P:symbiont entry into host cell"/>
    <property type="evidence" value="ECO:0007669"/>
    <property type="project" value="UniProtKB-KW"/>
</dbReference>
<sequence length="348" mass="39357">MPRQTLKQRKDGRYKCVYKGVQFYGATQSEALAARAAYIRDEEQQLKHTQPTVREYATSWLPIHRANVSSKTYNDYAKQVDALIAKIGDKYLRAVTPTDIKSVYMHYVGYSDSTIKRARILYKGIFRSAVADGYIHVNPCDDVQAQPHKGTVGTHRAISEAERKAIHGTIHRLRPAVMVMLYAGLRRGEAMALNIDRDVDFAKKVIHVREAVRFESNQPILTSPKTEAGEREIPMIDILASELRGKHGLLLPSANGTLCSDTAFRRAWDSYLRAIGTIPGAEAPIRPHDLRHSYCTMLRDAGVDLKIAMQWMGHADKDMILKIYDHITPKRVETSVSHLNDFMVKNQV</sequence>
<dbReference type="PANTHER" id="PTHR30629">
    <property type="entry name" value="PROPHAGE INTEGRASE"/>
    <property type="match status" value="1"/>
</dbReference>
<dbReference type="GO" id="GO:0006310">
    <property type="term" value="P:DNA recombination"/>
    <property type="evidence" value="ECO:0007669"/>
    <property type="project" value="UniProtKB-KW"/>
</dbReference>
<dbReference type="GO" id="GO:0015074">
    <property type="term" value="P:DNA integration"/>
    <property type="evidence" value="ECO:0007669"/>
    <property type="project" value="UniProtKB-KW"/>
</dbReference>
<evidence type="ECO:0000256" key="1">
    <source>
        <dbReference type="ARBA" id="ARBA00008857"/>
    </source>
</evidence>
<evidence type="ECO:0000256" key="6">
    <source>
        <dbReference type="ARBA" id="ARBA00023172"/>
    </source>
</evidence>
<dbReference type="Pfam" id="PF00589">
    <property type="entry name" value="Phage_integrase"/>
    <property type="match status" value="1"/>
</dbReference>
<keyword evidence="7" id="KW-1179">Viral genome integration</keyword>
<dbReference type="InterPro" id="IPR011010">
    <property type="entry name" value="DNA_brk_join_enz"/>
</dbReference>
<dbReference type="PROSITE" id="PS51900">
    <property type="entry name" value="CB"/>
    <property type="match status" value="1"/>
</dbReference>
<dbReference type="GO" id="GO:0075713">
    <property type="term" value="P:establishment of integrated proviral latency"/>
    <property type="evidence" value="ECO:0007669"/>
    <property type="project" value="UniProtKB-KW"/>
</dbReference>
<dbReference type="InterPro" id="IPR050808">
    <property type="entry name" value="Phage_Integrase"/>
</dbReference>
<evidence type="ECO:0000256" key="2">
    <source>
        <dbReference type="ARBA" id="ARBA00016082"/>
    </source>
</evidence>
<evidence type="ECO:0000259" key="12">
    <source>
        <dbReference type="PROSITE" id="PS51900"/>
    </source>
</evidence>
<proteinExistence type="inferred from homology"/>
<keyword evidence="8" id="KW-1160">Virus entry into host cell</keyword>
<dbReference type="Gene3D" id="1.10.443.10">
    <property type="entry name" value="Intergrase catalytic core"/>
    <property type="match status" value="1"/>
</dbReference>
<evidence type="ECO:0000313" key="13">
    <source>
        <dbReference type="EMBL" id="DAD80631.1"/>
    </source>
</evidence>
<dbReference type="PANTHER" id="PTHR30629:SF2">
    <property type="entry name" value="PROPHAGE INTEGRASE INTS-RELATED"/>
    <property type="match status" value="1"/>
</dbReference>
<comment type="similarity">
    <text evidence="1">Belongs to the 'phage' integrase family.</text>
</comment>
<protein>
    <recommendedName>
        <fullName evidence="2">Integrase</fullName>
    </recommendedName>
</protein>
<dbReference type="SUPFAM" id="SSF56349">
    <property type="entry name" value="DNA breaking-rejoining enzymes"/>
    <property type="match status" value="1"/>
</dbReference>
<feature type="domain" description="Tyr recombinase" evidence="11">
    <location>
        <begin position="153"/>
        <end position="337"/>
    </location>
</feature>
<dbReference type="GO" id="GO:0003677">
    <property type="term" value="F:DNA binding"/>
    <property type="evidence" value="ECO:0007669"/>
    <property type="project" value="UniProtKB-UniRule"/>
</dbReference>
<dbReference type="InterPro" id="IPR044068">
    <property type="entry name" value="CB"/>
</dbReference>
<dbReference type="InterPro" id="IPR002104">
    <property type="entry name" value="Integrase_catalytic"/>
</dbReference>
<evidence type="ECO:0000256" key="7">
    <source>
        <dbReference type="ARBA" id="ARBA00023195"/>
    </source>
</evidence>
<dbReference type="CDD" id="cd01189">
    <property type="entry name" value="INT_ICEBs1_C_like"/>
    <property type="match status" value="1"/>
</dbReference>
<dbReference type="GO" id="GO:0016740">
    <property type="term" value="F:transferase activity"/>
    <property type="evidence" value="ECO:0007669"/>
    <property type="project" value="UniProtKB-KW"/>
</dbReference>
<keyword evidence="6" id="KW-0233">DNA recombination</keyword>
<comment type="function">
    <text evidence="9">Integrase is necessary for integration of the phage into the host genome by site-specific recombination. In conjunction with excisionase, integrase is also necessary for excision of the prophage from the host genome.</text>
</comment>
<dbReference type="Gene3D" id="1.10.150.130">
    <property type="match status" value="1"/>
</dbReference>
<evidence type="ECO:0000256" key="9">
    <source>
        <dbReference type="ARBA" id="ARBA00049605"/>
    </source>
</evidence>
<feature type="domain" description="Core-binding (CB)" evidence="12">
    <location>
        <begin position="51"/>
        <end position="130"/>
    </location>
</feature>
<dbReference type="PROSITE" id="PS51898">
    <property type="entry name" value="TYR_RECOMBINASE"/>
    <property type="match status" value="1"/>
</dbReference>
<name>A0A8S5MEY0_9CAUD</name>
<evidence type="ECO:0000256" key="8">
    <source>
        <dbReference type="ARBA" id="ARBA00023296"/>
    </source>
</evidence>
<evidence type="ECO:0000256" key="3">
    <source>
        <dbReference type="ARBA" id="ARBA00022679"/>
    </source>
</evidence>
<evidence type="ECO:0000256" key="10">
    <source>
        <dbReference type="PROSITE-ProRule" id="PRU01248"/>
    </source>
</evidence>
<keyword evidence="5 10" id="KW-0238">DNA-binding</keyword>
<dbReference type="GO" id="GO:0044826">
    <property type="term" value="P:viral genome integration into host DNA"/>
    <property type="evidence" value="ECO:0007669"/>
    <property type="project" value="UniProtKB-KW"/>
</dbReference>
<dbReference type="InterPro" id="IPR013762">
    <property type="entry name" value="Integrase-like_cat_sf"/>
</dbReference>
<keyword evidence="3" id="KW-0808">Transferase</keyword>
<evidence type="ECO:0000259" key="11">
    <source>
        <dbReference type="PROSITE" id="PS51898"/>
    </source>
</evidence>
<organism evidence="13">
    <name type="scientific">Siphoviridae sp. ctS1E53</name>
    <dbReference type="NCBI Taxonomy" id="2826340"/>
    <lineage>
        <taxon>Viruses</taxon>
        <taxon>Duplodnaviria</taxon>
        <taxon>Heunggongvirae</taxon>
        <taxon>Uroviricota</taxon>
        <taxon>Caudoviricetes</taxon>
    </lineage>
</organism>